<proteinExistence type="predicted"/>
<dbReference type="Proteomes" id="UP001150238">
    <property type="component" value="Unassembled WGS sequence"/>
</dbReference>
<comment type="caution">
    <text evidence="1">The sequence shown here is derived from an EMBL/GenBank/DDBJ whole genome shotgun (WGS) entry which is preliminary data.</text>
</comment>
<evidence type="ECO:0000313" key="1">
    <source>
        <dbReference type="EMBL" id="KAJ4466852.1"/>
    </source>
</evidence>
<evidence type="ECO:0000313" key="2">
    <source>
        <dbReference type="Proteomes" id="UP001150238"/>
    </source>
</evidence>
<reference evidence="1" key="1">
    <citation type="submission" date="2022-08" db="EMBL/GenBank/DDBJ databases">
        <authorList>
            <consortium name="DOE Joint Genome Institute"/>
            <person name="Min B."/>
            <person name="Riley R."/>
            <person name="Sierra-Patev S."/>
            <person name="Naranjo-Ortiz M."/>
            <person name="Looney B."/>
            <person name="Konkel Z."/>
            <person name="Slot J.C."/>
            <person name="Sakamoto Y."/>
            <person name="Steenwyk J.L."/>
            <person name="Rokas A."/>
            <person name="Carro J."/>
            <person name="Camarero S."/>
            <person name="Ferreira P."/>
            <person name="Molpeceres G."/>
            <person name="Ruiz-Duenas F.J."/>
            <person name="Serrano A."/>
            <person name="Henrissat B."/>
            <person name="Drula E."/>
            <person name="Hughes K.W."/>
            <person name="Mata J.L."/>
            <person name="Ishikawa N.K."/>
            <person name="Vargas-Isla R."/>
            <person name="Ushijima S."/>
            <person name="Smith C.A."/>
            <person name="Ahrendt S."/>
            <person name="Andreopoulos W."/>
            <person name="He G."/>
            <person name="Labutti K."/>
            <person name="Lipzen A."/>
            <person name="Ng V."/>
            <person name="Sandor L."/>
            <person name="Barry K."/>
            <person name="Martinez A.T."/>
            <person name="Xiao Y."/>
            <person name="Gibbons J.G."/>
            <person name="Terashima K."/>
            <person name="Hibbett D.S."/>
            <person name="Grigoriev I.V."/>
        </authorList>
    </citation>
    <scope>NUCLEOTIDE SEQUENCE</scope>
    <source>
        <strain evidence="1">Sp2 HRB7682 ss15</strain>
    </source>
</reference>
<reference evidence="1" key="2">
    <citation type="journal article" date="2023" name="Proc. Natl. Acad. Sci. U.S.A.">
        <title>A global phylogenomic analysis of the shiitake genus Lentinula.</title>
        <authorList>
            <person name="Sierra-Patev S."/>
            <person name="Min B."/>
            <person name="Naranjo-Ortiz M."/>
            <person name="Looney B."/>
            <person name="Konkel Z."/>
            <person name="Slot J.C."/>
            <person name="Sakamoto Y."/>
            <person name="Steenwyk J.L."/>
            <person name="Rokas A."/>
            <person name="Carro J."/>
            <person name="Camarero S."/>
            <person name="Ferreira P."/>
            <person name="Molpeceres G."/>
            <person name="Ruiz-Duenas F.J."/>
            <person name="Serrano A."/>
            <person name="Henrissat B."/>
            <person name="Drula E."/>
            <person name="Hughes K.W."/>
            <person name="Mata J.L."/>
            <person name="Ishikawa N.K."/>
            <person name="Vargas-Isla R."/>
            <person name="Ushijima S."/>
            <person name="Smith C.A."/>
            <person name="Donoghue J."/>
            <person name="Ahrendt S."/>
            <person name="Andreopoulos W."/>
            <person name="He G."/>
            <person name="LaButti K."/>
            <person name="Lipzen A."/>
            <person name="Ng V."/>
            <person name="Riley R."/>
            <person name="Sandor L."/>
            <person name="Barry K."/>
            <person name="Martinez A.T."/>
            <person name="Xiao Y."/>
            <person name="Gibbons J.G."/>
            <person name="Terashima K."/>
            <person name="Grigoriev I.V."/>
            <person name="Hibbett D."/>
        </authorList>
    </citation>
    <scope>NUCLEOTIDE SEQUENCE</scope>
    <source>
        <strain evidence="1">Sp2 HRB7682 ss15</strain>
    </source>
</reference>
<protein>
    <submittedName>
        <fullName evidence="1">Uncharacterized protein</fullName>
    </submittedName>
</protein>
<accession>A0A9W8ZTX4</accession>
<gene>
    <name evidence="1" type="ORF">C8J55DRAFT_234291</name>
</gene>
<name>A0A9W8ZTX4_9AGAR</name>
<sequence>MNQPRRIPLAGFRTGVHNCPQVHKGFFARKEVLLFHSSHRASQKASVRIPGGRKTFSRTSNSANSVVRRIPSADRRVYRRRSFIDLHHRASRC</sequence>
<dbReference type="AlphaFoldDB" id="A0A9W8ZTX4"/>
<organism evidence="1 2">
    <name type="scientific">Lentinula lateritia</name>
    <dbReference type="NCBI Taxonomy" id="40482"/>
    <lineage>
        <taxon>Eukaryota</taxon>
        <taxon>Fungi</taxon>
        <taxon>Dikarya</taxon>
        <taxon>Basidiomycota</taxon>
        <taxon>Agaricomycotina</taxon>
        <taxon>Agaricomycetes</taxon>
        <taxon>Agaricomycetidae</taxon>
        <taxon>Agaricales</taxon>
        <taxon>Marasmiineae</taxon>
        <taxon>Omphalotaceae</taxon>
        <taxon>Lentinula</taxon>
    </lineage>
</organism>
<dbReference type="EMBL" id="JANVFS010000043">
    <property type="protein sequence ID" value="KAJ4466852.1"/>
    <property type="molecule type" value="Genomic_DNA"/>
</dbReference>